<evidence type="ECO:0000256" key="4">
    <source>
        <dbReference type="ARBA" id="ARBA00005313"/>
    </source>
</evidence>
<dbReference type="GO" id="GO:0004519">
    <property type="term" value="F:endonuclease activity"/>
    <property type="evidence" value="ECO:0007669"/>
    <property type="project" value="UniProtKB-KW"/>
</dbReference>
<evidence type="ECO:0000313" key="26">
    <source>
        <dbReference type="Proteomes" id="UP001418222"/>
    </source>
</evidence>
<evidence type="ECO:0000256" key="11">
    <source>
        <dbReference type="ARBA" id="ARBA00022801"/>
    </source>
</evidence>
<keyword evidence="18" id="KW-0469">Meiosis</keyword>
<dbReference type="GO" id="GO:0006310">
    <property type="term" value="P:DNA recombination"/>
    <property type="evidence" value="ECO:0007669"/>
    <property type="project" value="UniProtKB-KW"/>
</dbReference>
<evidence type="ECO:0000256" key="16">
    <source>
        <dbReference type="ARBA" id="ARBA00023204"/>
    </source>
</evidence>
<comment type="similarity">
    <text evidence="4">Belongs to the EME1/MMS4 family.</text>
</comment>
<keyword evidence="14 22" id="KW-0175">Coiled coil</keyword>
<feature type="coiled-coil region" evidence="22">
    <location>
        <begin position="245"/>
        <end position="307"/>
    </location>
</feature>
<evidence type="ECO:0000256" key="3">
    <source>
        <dbReference type="ARBA" id="ARBA00004123"/>
    </source>
</evidence>
<evidence type="ECO:0000313" key="25">
    <source>
        <dbReference type="EMBL" id="KAK8954708.1"/>
    </source>
</evidence>
<keyword evidence="8 25" id="KW-0255">Endonuclease</keyword>
<evidence type="ECO:0000256" key="13">
    <source>
        <dbReference type="ARBA" id="ARBA00022842"/>
    </source>
</evidence>
<accession>A0AAP0C170</accession>
<dbReference type="GO" id="GO:0051321">
    <property type="term" value="P:meiotic cell cycle"/>
    <property type="evidence" value="ECO:0007669"/>
    <property type="project" value="UniProtKB-KW"/>
</dbReference>
<keyword evidence="16" id="KW-0234">DNA repair</keyword>
<reference evidence="25 26" key="1">
    <citation type="journal article" date="2022" name="Nat. Plants">
        <title>Genomes of leafy and leafless Platanthera orchids illuminate the evolution of mycoheterotrophy.</title>
        <authorList>
            <person name="Li M.H."/>
            <person name="Liu K.W."/>
            <person name="Li Z."/>
            <person name="Lu H.C."/>
            <person name="Ye Q.L."/>
            <person name="Zhang D."/>
            <person name="Wang J.Y."/>
            <person name="Li Y.F."/>
            <person name="Zhong Z.M."/>
            <person name="Liu X."/>
            <person name="Yu X."/>
            <person name="Liu D.K."/>
            <person name="Tu X.D."/>
            <person name="Liu B."/>
            <person name="Hao Y."/>
            <person name="Liao X.Y."/>
            <person name="Jiang Y.T."/>
            <person name="Sun W.H."/>
            <person name="Chen J."/>
            <person name="Chen Y.Q."/>
            <person name="Ai Y."/>
            <person name="Zhai J.W."/>
            <person name="Wu S.S."/>
            <person name="Zhou Z."/>
            <person name="Hsiao Y.Y."/>
            <person name="Wu W.L."/>
            <person name="Chen Y.Y."/>
            <person name="Lin Y.F."/>
            <person name="Hsu J.L."/>
            <person name="Li C.Y."/>
            <person name="Wang Z.W."/>
            <person name="Zhao X."/>
            <person name="Zhong W.Y."/>
            <person name="Ma X.K."/>
            <person name="Ma L."/>
            <person name="Huang J."/>
            <person name="Chen G.Z."/>
            <person name="Huang M.Z."/>
            <person name="Huang L."/>
            <person name="Peng D.H."/>
            <person name="Luo Y.B."/>
            <person name="Zou S.Q."/>
            <person name="Chen S.P."/>
            <person name="Lan S."/>
            <person name="Tsai W.C."/>
            <person name="Van de Peer Y."/>
            <person name="Liu Z.J."/>
        </authorList>
    </citation>
    <scope>NUCLEOTIDE SEQUENCE [LARGE SCALE GENOMIC DNA]</scope>
    <source>
        <strain evidence="25">Lor287</strain>
    </source>
</reference>
<evidence type="ECO:0000256" key="23">
    <source>
        <dbReference type="SAM" id="MobiDB-lite"/>
    </source>
</evidence>
<dbReference type="InterPro" id="IPR042530">
    <property type="entry name" value="EME1/EME2_C"/>
</dbReference>
<feature type="region of interest" description="Disordered" evidence="23">
    <location>
        <begin position="1"/>
        <end position="43"/>
    </location>
</feature>
<dbReference type="GO" id="GO:0005634">
    <property type="term" value="C:nucleus"/>
    <property type="evidence" value="ECO:0007669"/>
    <property type="project" value="UniProtKB-SubCell"/>
</dbReference>
<evidence type="ECO:0000259" key="24">
    <source>
        <dbReference type="Pfam" id="PF02732"/>
    </source>
</evidence>
<feature type="compositionally biased region" description="Polar residues" evidence="23">
    <location>
        <begin position="132"/>
        <end position="146"/>
    </location>
</feature>
<keyword evidence="15" id="KW-0233">DNA recombination</keyword>
<comment type="subcellular location">
    <subcellularLocation>
        <location evidence="3">Nucleus</location>
    </subcellularLocation>
</comment>
<comment type="cofactor">
    <cofactor evidence="2">
        <name>Mg(2+)</name>
        <dbReference type="ChEBI" id="CHEBI:18420"/>
    </cofactor>
</comment>
<evidence type="ECO:0000256" key="18">
    <source>
        <dbReference type="ARBA" id="ARBA00023254"/>
    </source>
</evidence>
<dbReference type="GO" id="GO:0051301">
    <property type="term" value="P:cell division"/>
    <property type="evidence" value="ECO:0007669"/>
    <property type="project" value="UniProtKB-KW"/>
</dbReference>
<evidence type="ECO:0000256" key="6">
    <source>
        <dbReference type="ARBA" id="ARBA00022722"/>
    </source>
</evidence>
<keyword evidence="12" id="KW-0106">Calcium</keyword>
<dbReference type="InterPro" id="IPR006166">
    <property type="entry name" value="ERCC4_domain"/>
</dbReference>
<dbReference type="CDD" id="cd20083">
    <property type="entry name" value="XPF_nuclease_EME"/>
    <property type="match status" value="1"/>
</dbReference>
<organism evidence="25 26">
    <name type="scientific">Platanthera zijinensis</name>
    <dbReference type="NCBI Taxonomy" id="2320716"/>
    <lineage>
        <taxon>Eukaryota</taxon>
        <taxon>Viridiplantae</taxon>
        <taxon>Streptophyta</taxon>
        <taxon>Embryophyta</taxon>
        <taxon>Tracheophyta</taxon>
        <taxon>Spermatophyta</taxon>
        <taxon>Magnoliopsida</taxon>
        <taxon>Liliopsida</taxon>
        <taxon>Asparagales</taxon>
        <taxon>Orchidaceae</taxon>
        <taxon>Orchidoideae</taxon>
        <taxon>Orchideae</taxon>
        <taxon>Orchidinae</taxon>
        <taxon>Platanthera</taxon>
    </lineage>
</organism>
<evidence type="ECO:0000256" key="9">
    <source>
        <dbReference type="ARBA" id="ARBA00022763"/>
    </source>
</evidence>
<dbReference type="Gene3D" id="1.10.150.670">
    <property type="entry name" value="Crossover junction endonuclease EME1, DNA-binding domain"/>
    <property type="match status" value="1"/>
</dbReference>
<proteinExistence type="inferred from homology"/>
<evidence type="ECO:0000256" key="7">
    <source>
        <dbReference type="ARBA" id="ARBA00022723"/>
    </source>
</evidence>
<feature type="domain" description="ERCC4" evidence="24">
    <location>
        <begin position="311"/>
        <end position="468"/>
    </location>
</feature>
<dbReference type="InterPro" id="IPR033310">
    <property type="entry name" value="Mms4/EME1/EME2"/>
</dbReference>
<comment type="function">
    <text evidence="20">Interacts with MUS81 to form a DNA structure-specific endonuclease with substrate preference for branched DNA structures with a 5'-end at the branch nick. Typical substrates include 3'-flap structures, D-loops, replication forks, nicked Holliday junctions and also intact Holliday junctions with a reduced efficiency. May be required in mitosis for the processing of stalled or collapsed replication fork intermediates. Plays a role in DNA repair and in genotoxic stress-induced homologous recombination (HR) in somatic cells. Mediates a subset of meiotic recombination events that are insensitive to crossover interference.</text>
</comment>
<dbReference type="InterPro" id="IPR047524">
    <property type="entry name" value="XPF_nuclease_EME1_plant/arthr"/>
</dbReference>
<keyword evidence="9" id="KW-0227">DNA damage</keyword>
<evidence type="ECO:0000256" key="17">
    <source>
        <dbReference type="ARBA" id="ARBA00023242"/>
    </source>
</evidence>
<evidence type="ECO:0000256" key="1">
    <source>
        <dbReference type="ARBA" id="ARBA00001913"/>
    </source>
</evidence>
<evidence type="ECO:0000256" key="2">
    <source>
        <dbReference type="ARBA" id="ARBA00001946"/>
    </source>
</evidence>
<dbReference type="PANTHER" id="PTHR21077:SF5">
    <property type="entry name" value="CROSSOVER JUNCTION ENDONUCLEASE MMS4"/>
    <property type="match status" value="1"/>
</dbReference>
<evidence type="ECO:0000256" key="15">
    <source>
        <dbReference type="ARBA" id="ARBA00023172"/>
    </source>
</evidence>
<dbReference type="EMBL" id="JBBWWQ010000002">
    <property type="protein sequence ID" value="KAK8954708.1"/>
    <property type="molecule type" value="Genomic_DNA"/>
</dbReference>
<comment type="cofactor">
    <cofactor evidence="1">
        <name>Ca(2+)</name>
        <dbReference type="ChEBI" id="CHEBI:29108"/>
    </cofactor>
</comment>
<keyword evidence="11" id="KW-0378">Hydrolase</keyword>
<keyword evidence="5" id="KW-0132">Cell division</keyword>
<dbReference type="FunFam" id="1.10.150.670:FF:000007">
    <property type="entry name" value="Crossover junction endonuclease EME1B"/>
    <property type="match status" value="1"/>
</dbReference>
<dbReference type="Pfam" id="PF02732">
    <property type="entry name" value="ERCC4"/>
    <property type="match status" value="1"/>
</dbReference>
<feature type="region of interest" description="Disordered" evidence="23">
    <location>
        <begin position="127"/>
        <end position="146"/>
    </location>
</feature>
<keyword evidence="10" id="KW-0498">Mitosis</keyword>
<keyword evidence="13" id="KW-0460">Magnesium</keyword>
<comment type="caution">
    <text evidence="25">The sequence shown here is derived from an EMBL/GenBank/DDBJ whole genome shotgun (WGS) entry which is preliminary data.</text>
</comment>
<evidence type="ECO:0000256" key="14">
    <source>
        <dbReference type="ARBA" id="ARBA00023054"/>
    </source>
</evidence>
<keyword evidence="17" id="KW-0539">Nucleus</keyword>
<evidence type="ECO:0000256" key="22">
    <source>
        <dbReference type="SAM" id="Coils"/>
    </source>
</evidence>
<evidence type="ECO:0000256" key="8">
    <source>
        <dbReference type="ARBA" id="ARBA00022759"/>
    </source>
</evidence>
<dbReference type="AlphaFoldDB" id="A0AAP0C170"/>
<evidence type="ECO:0000256" key="12">
    <source>
        <dbReference type="ARBA" id="ARBA00022837"/>
    </source>
</evidence>
<dbReference type="Proteomes" id="UP001418222">
    <property type="component" value="Unassembled WGS sequence"/>
</dbReference>
<evidence type="ECO:0000256" key="20">
    <source>
        <dbReference type="ARBA" id="ARBA00059712"/>
    </source>
</evidence>
<sequence length="604" mass="67016">MSRSQPFLAVDIVSDDDDIPPSSSPTSPRAKRKSPENMSAHCGGGGPACPFLVIDDDPTPQKPNPAFTPSFVAETPLSFHSGASIVRCSVAGANAQEKFAGISSLICLESDNEYEGDTNGGNLKEFGRAACPSSSPRMENSRLYSPSKNEHDGLFFQVKDATCKNDLKGGTTSNTLGSCNGFTGISDFLNISTASPANDVYLSDDLNAQAGLYNVDDRSHLSQSPSTVKQKNKRRALDADNNILKMEAAARKKRLKEKKARLMEERKQKTQEEKLMKEASKAEAGELKKLEKEKQKWEKGKLALKSIVAEIDAKVLESGSIGGHLLTRFAERGLSYHITSNPIERSVLWKITVPDKITQLSNMTSDVPYILLLYQAKEFCDIVINESLIDHVHTVRRQFPLFTICYLTNKLMNFINKCEQSHYKNSSSSDGWKRPPVEEALSTLSTHFTKVHSRQCIDEAEIADHIVGLTSSLATCQFRKKLTWLSVNANGSSISNGFIDKKLIKNNVWMKALVSIPKVQPKHAVAIWKKYPTMRSLLEVYMNSSLSVHEKEFLLKDLMVEGLLGKEDRRLGELCSKRIFRILMARSGGIRTDDVEDGADLFKT</sequence>
<protein>
    <submittedName>
        <fullName evidence="25">Crossover junction endonuclease EME1B</fullName>
    </submittedName>
</protein>
<dbReference type="GO" id="GO:0046872">
    <property type="term" value="F:metal ion binding"/>
    <property type="evidence" value="ECO:0007669"/>
    <property type="project" value="UniProtKB-KW"/>
</dbReference>
<name>A0AAP0C170_9ASPA</name>
<gene>
    <name evidence="25" type="primary">EME1B</name>
    <name evidence="25" type="ORF">KSP39_PZI002620</name>
</gene>
<dbReference type="GO" id="GO:0016787">
    <property type="term" value="F:hydrolase activity"/>
    <property type="evidence" value="ECO:0007669"/>
    <property type="project" value="UniProtKB-KW"/>
</dbReference>
<keyword evidence="26" id="KW-1185">Reference proteome</keyword>
<comment type="subunit">
    <text evidence="21">Forms a heterodimer with MUS81.</text>
</comment>
<evidence type="ECO:0000256" key="5">
    <source>
        <dbReference type="ARBA" id="ARBA00022618"/>
    </source>
</evidence>
<dbReference type="GO" id="GO:0003677">
    <property type="term" value="F:DNA binding"/>
    <property type="evidence" value="ECO:0007669"/>
    <property type="project" value="InterPro"/>
</dbReference>
<dbReference type="Gene3D" id="3.40.50.10130">
    <property type="match status" value="1"/>
</dbReference>
<evidence type="ECO:0000256" key="21">
    <source>
        <dbReference type="ARBA" id="ARBA00066032"/>
    </source>
</evidence>
<evidence type="ECO:0000256" key="10">
    <source>
        <dbReference type="ARBA" id="ARBA00022776"/>
    </source>
</evidence>
<evidence type="ECO:0000256" key="19">
    <source>
        <dbReference type="ARBA" id="ARBA00023306"/>
    </source>
</evidence>
<dbReference type="GO" id="GO:0048476">
    <property type="term" value="C:Holliday junction resolvase complex"/>
    <property type="evidence" value="ECO:0007669"/>
    <property type="project" value="InterPro"/>
</dbReference>
<keyword evidence="19" id="KW-0131">Cell cycle</keyword>
<keyword evidence="7" id="KW-0479">Metal-binding</keyword>
<dbReference type="Pfam" id="PF21292">
    <property type="entry name" value="EME1-MUS81_C"/>
    <property type="match status" value="1"/>
</dbReference>
<dbReference type="PANTHER" id="PTHR21077">
    <property type="entry name" value="EME1 PROTEIN"/>
    <property type="match status" value="1"/>
</dbReference>
<dbReference type="GO" id="GO:0006281">
    <property type="term" value="P:DNA repair"/>
    <property type="evidence" value="ECO:0007669"/>
    <property type="project" value="UniProtKB-KW"/>
</dbReference>
<keyword evidence="6" id="KW-0540">Nuclease</keyword>